<comment type="caution">
    <text evidence="19">The sequence shown here is derived from an EMBL/GenBank/DDBJ whole genome shotgun (WGS) entry which is preliminary data.</text>
</comment>
<dbReference type="CDD" id="cd20070">
    <property type="entry name" value="5TM_YidC_Alb3"/>
    <property type="match status" value="1"/>
</dbReference>
<evidence type="ECO:0000256" key="15">
    <source>
        <dbReference type="ARBA" id="ARBA00033342"/>
    </source>
</evidence>
<accession>A0A5J5IUY0</accession>
<dbReference type="PANTHER" id="PTHR12428">
    <property type="entry name" value="OXA1"/>
    <property type="match status" value="1"/>
</dbReference>
<dbReference type="InterPro" id="IPR001708">
    <property type="entry name" value="YidC/ALB3/OXA1/COX18"/>
</dbReference>
<dbReference type="EMBL" id="VYRZ01000001">
    <property type="protein sequence ID" value="KAA9089783.1"/>
    <property type="molecule type" value="Genomic_DNA"/>
</dbReference>
<evidence type="ECO:0000256" key="11">
    <source>
        <dbReference type="ARBA" id="ARBA00025034"/>
    </source>
</evidence>
<evidence type="ECO:0000256" key="17">
    <source>
        <dbReference type="SAM" id="Phobius"/>
    </source>
</evidence>
<feature type="transmembrane region" description="Helical" evidence="17">
    <location>
        <begin position="34"/>
        <end position="57"/>
    </location>
</feature>
<evidence type="ECO:0000256" key="13">
    <source>
        <dbReference type="ARBA" id="ARBA00031538"/>
    </source>
</evidence>
<comment type="function">
    <text evidence="11">Required for the insertion and/or proper folding and/or complex formation of integral membrane proteins into the membrane. Involved in integration of membrane proteins that insert both dependently and independently of the Sec translocase complex, as well as at least some lipoproteins. Aids folding of multispanning membrane proteins.</text>
</comment>
<dbReference type="GO" id="GO:0005886">
    <property type="term" value="C:plasma membrane"/>
    <property type="evidence" value="ECO:0007669"/>
    <property type="project" value="UniProtKB-SubCell"/>
</dbReference>
<evidence type="ECO:0000256" key="9">
    <source>
        <dbReference type="ARBA" id="ARBA00023136"/>
    </source>
</evidence>
<dbReference type="GO" id="GO:0032977">
    <property type="term" value="F:membrane insertase activity"/>
    <property type="evidence" value="ECO:0007669"/>
    <property type="project" value="InterPro"/>
</dbReference>
<evidence type="ECO:0000256" key="10">
    <source>
        <dbReference type="ARBA" id="ARBA00023186"/>
    </source>
</evidence>
<dbReference type="GO" id="GO:0015031">
    <property type="term" value="P:protein transport"/>
    <property type="evidence" value="ECO:0007669"/>
    <property type="project" value="UniProtKB-KW"/>
</dbReference>
<evidence type="ECO:0000259" key="18">
    <source>
        <dbReference type="Pfam" id="PF02096"/>
    </source>
</evidence>
<evidence type="ECO:0000313" key="20">
    <source>
        <dbReference type="Proteomes" id="UP000327039"/>
    </source>
</evidence>
<comment type="subcellular location">
    <subcellularLocation>
        <location evidence="1">Cell membrane</location>
        <topology evidence="1">Multi-pass membrane protein</topology>
    </subcellularLocation>
    <subcellularLocation>
        <location evidence="16">Membrane</location>
        <topology evidence="16">Multi-pass membrane protein</topology>
    </subcellularLocation>
</comment>
<feature type="transmembrane region" description="Helical" evidence="17">
    <location>
        <begin position="208"/>
        <end position="227"/>
    </location>
</feature>
<reference evidence="20" key="1">
    <citation type="submission" date="2019-09" db="EMBL/GenBank/DDBJ databases">
        <title>Mumia zhuanghuii sp. nov. isolated from the intestinal contents of plateau pika (Ochotona curzoniae) in the Qinghai-Tibet plateau of China.</title>
        <authorList>
            <person name="Tian Z."/>
        </authorList>
    </citation>
    <scope>NUCLEOTIDE SEQUENCE [LARGE SCALE GENOMIC DNA]</scope>
    <source>
        <strain evidence="20">DSM 25564</strain>
    </source>
</reference>
<evidence type="ECO:0000256" key="5">
    <source>
        <dbReference type="ARBA" id="ARBA00022475"/>
    </source>
</evidence>
<name>A0A5J5IUY0_9MICO</name>
<keyword evidence="7" id="KW-0653">Protein transport</keyword>
<evidence type="ECO:0000256" key="6">
    <source>
        <dbReference type="ARBA" id="ARBA00022692"/>
    </source>
</evidence>
<sequence length="238" mass="24636">MDPFTLPFLSSALEFVVATLETLATTLEPVAGGFSAAASIVLVTVIVRAALIPAGIAQARADRGRARLAPRLTALRDRHRNDPERLQRETMKLYRDEKVSPTAGCLPVLVQAPIVGLLYAAFLHGTVAGRANTLLTETVLGVPLGASLAGSVATGGPSLPTLLVFGTVIIVIAGVGEISRRAFRVVGAPAALAGALGAAQFATAVVAAFVPLAAGLYLTVTVVWTLVQRLVLRRAFPA</sequence>
<proteinExistence type="inferred from homology"/>
<dbReference type="PANTHER" id="PTHR12428:SF65">
    <property type="entry name" value="CYTOCHROME C OXIDASE ASSEMBLY PROTEIN COX18, MITOCHONDRIAL"/>
    <property type="match status" value="1"/>
</dbReference>
<evidence type="ECO:0000256" key="14">
    <source>
        <dbReference type="ARBA" id="ARBA00033245"/>
    </source>
</evidence>
<evidence type="ECO:0000256" key="12">
    <source>
        <dbReference type="ARBA" id="ARBA00026028"/>
    </source>
</evidence>
<comment type="subunit">
    <text evidence="12">Interacts with the Sec translocase complex via SecD. Specifically interacts with transmembrane segments of nascent integral membrane proteins during membrane integration.</text>
</comment>
<protein>
    <recommendedName>
        <fullName evidence="3">Membrane protein insertase YidC</fullName>
    </recommendedName>
    <alternativeName>
        <fullName evidence="15">Foldase YidC</fullName>
    </alternativeName>
    <alternativeName>
        <fullName evidence="14">Membrane integrase YidC</fullName>
    </alternativeName>
    <alternativeName>
        <fullName evidence="13">Membrane protein YidC</fullName>
    </alternativeName>
</protein>
<dbReference type="RefSeq" id="WP_150418414.1">
    <property type="nucleotide sequence ID" value="NZ_VYRZ01000001.1"/>
</dbReference>
<dbReference type="Pfam" id="PF02096">
    <property type="entry name" value="60KD_IMP"/>
    <property type="match status" value="1"/>
</dbReference>
<evidence type="ECO:0000256" key="7">
    <source>
        <dbReference type="ARBA" id="ARBA00022927"/>
    </source>
</evidence>
<keyword evidence="20" id="KW-1185">Reference proteome</keyword>
<dbReference type="InterPro" id="IPR028055">
    <property type="entry name" value="YidC/Oxa/ALB_C"/>
</dbReference>
<dbReference type="OrthoDB" id="9780552at2"/>
<organism evidence="19 20">
    <name type="scientific">Microbacterium radiodurans</name>
    <dbReference type="NCBI Taxonomy" id="661398"/>
    <lineage>
        <taxon>Bacteria</taxon>
        <taxon>Bacillati</taxon>
        <taxon>Actinomycetota</taxon>
        <taxon>Actinomycetes</taxon>
        <taxon>Micrococcales</taxon>
        <taxon>Microbacteriaceae</taxon>
        <taxon>Microbacterium</taxon>
    </lineage>
</organism>
<keyword evidence="6 16" id="KW-0812">Transmembrane</keyword>
<evidence type="ECO:0000256" key="1">
    <source>
        <dbReference type="ARBA" id="ARBA00004651"/>
    </source>
</evidence>
<keyword evidence="5" id="KW-1003">Cell membrane</keyword>
<dbReference type="AlphaFoldDB" id="A0A5J5IUY0"/>
<keyword evidence="8 17" id="KW-1133">Transmembrane helix</keyword>
<evidence type="ECO:0000256" key="16">
    <source>
        <dbReference type="RuleBase" id="RU003945"/>
    </source>
</evidence>
<feature type="transmembrane region" description="Helical" evidence="17">
    <location>
        <begin position="142"/>
        <end position="175"/>
    </location>
</feature>
<dbReference type="NCBIfam" id="TIGR03592">
    <property type="entry name" value="yidC_oxa1_cterm"/>
    <property type="match status" value="1"/>
</dbReference>
<keyword evidence="9 17" id="KW-0472">Membrane</keyword>
<evidence type="ECO:0000256" key="3">
    <source>
        <dbReference type="ARBA" id="ARBA00015325"/>
    </source>
</evidence>
<gene>
    <name evidence="19" type="ORF">F6B42_04820</name>
</gene>
<dbReference type="GO" id="GO:0051205">
    <property type="term" value="P:protein insertion into membrane"/>
    <property type="evidence" value="ECO:0007669"/>
    <property type="project" value="TreeGrafter"/>
</dbReference>
<keyword evidence="10" id="KW-0143">Chaperone</keyword>
<evidence type="ECO:0000256" key="8">
    <source>
        <dbReference type="ARBA" id="ARBA00022989"/>
    </source>
</evidence>
<comment type="similarity">
    <text evidence="2">Belongs to the OXA1/ALB3/YidC family. Type 1 subfamily.</text>
</comment>
<dbReference type="Proteomes" id="UP000327039">
    <property type="component" value="Unassembled WGS sequence"/>
</dbReference>
<evidence type="ECO:0000256" key="4">
    <source>
        <dbReference type="ARBA" id="ARBA00022448"/>
    </source>
</evidence>
<feature type="transmembrane region" description="Helical" evidence="17">
    <location>
        <begin position="182"/>
        <end position="202"/>
    </location>
</feature>
<evidence type="ECO:0000313" key="19">
    <source>
        <dbReference type="EMBL" id="KAA9089783.1"/>
    </source>
</evidence>
<feature type="transmembrane region" description="Helical" evidence="17">
    <location>
        <begin position="101"/>
        <end position="122"/>
    </location>
</feature>
<evidence type="ECO:0000256" key="2">
    <source>
        <dbReference type="ARBA" id="ARBA00010527"/>
    </source>
</evidence>
<keyword evidence="4" id="KW-0813">Transport</keyword>
<feature type="domain" description="Membrane insertase YidC/Oxa/ALB C-terminal" evidence="18">
    <location>
        <begin position="38"/>
        <end position="233"/>
    </location>
</feature>
<dbReference type="InterPro" id="IPR047196">
    <property type="entry name" value="YidC_ALB_C"/>
</dbReference>